<proteinExistence type="predicted"/>
<feature type="compositionally biased region" description="Basic and acidic residues" evidence="1">
    <location>
        <begin position="266"/>
        <end position="276"/>
    </location>
</feature>
<feature type="region of interest" description="Disordered" evidence="1">
    <location>
        <begin position="80"/>
        <end position="109"/>
    </location>
</feature>
<evidence type="ECO:0000313" key="2">
    <source>
        <dbReference type="EMBL" id="KAB1276435.1"/>
    </source>
</evidence>
<name>A0A5N4DZC8_CAMDR</name>
<feature type="region of interest" description="Disordered" evidence="1">
    <location>
        <begin position="601"/>
        <end position="642"/>
    </location>
</feature>
<accession>A0A5N4DZC8</accession>
<dbReference type="Proteomes" id="UP000299084">
    <property type="component" value="Unassembled WGS sequence"/>
</dbReference>
<organism evidence="2 3">
    <name type="scientific">Camelus dromedarius</name>
    <name type="common">Dromedary</name>
    <name type="synonym">Arabian camel</name>
    <dbReference type="NCBI Taxonomy" id="9838"/>
    <lineage>
        <taxon>Eukaryota</taxon>
        <taxon>Metazoa</taxon>
        <taxon>Chordata</taxon>
        <taxon>Craniata</taxon>
        <taxon>Vertebrata</taxon>
        <taxon>Euteleostomi</taxon>
        <taxon>Mammalia</taxon>
        <taxon>Eutheria</taxon>
        <taxon>Laurasiatheria</taxon>
        <taxon>Artiodactyla</taxon>
        <taxon>Tylopoda</taxon>
        <taxon>Camelidae</taxon>
        <taxon>Camelus</taxon>
    </lineage>
</organism>
<evidence type="ECO:0000313" key="3">
    <source>
        <dbReference type="Proteomes" id="UP000299084"/>
    </source>
</evidence>
<gene>
    <name evidence="2" type="ORF">Cadr_000007726</name>
</gene>
<protein>
    <submittedName>
        <fullName evidence="2">Uncharacterized protein</fullName>
    </submittedName>
</protein>
<feature type="compositionally biased region" description="Basic and acidic residues" evidence="1">
    <location>
        <begin position="612"/>
        <end position="628"/>
    </location>
</feature>
<dbReference type="AlphaFoldDB" id="A0A5N4DZC8"/>
<comment type="caution">
    <text evidence="2">The sequence shown here is derived from an EMBL/GenBank/DDBJ whole genome shotgun (WGS) entry which is preliminary data.</text>
</comment>
<keyword evidence="3" id="KW-1185">Reference proteome</keyword>
<feature type="region of interest" description="Disordered" evidence="1">
    <location>
        <begin position="263"/>
        <end position="327"/>
    </location>
</feature>
<reference evidence="2 3" key="1">
    <citation type="journal article" date="2019" name="Mol. Ecol. Resour.">
        <title>Improving Illumina assemblies with Hi-C and long reads: an example with the North African dromedary.</title>
        <authorList>
            <person name="Elbers J.P."/>
            <person name="Rogers M.F."/>
            <person name="Perelman P.L."/>
            <person name="Proskuryakova A.A."/>
            <person name="Serdyukova N.A."/>
            <person name="Johnson W.E."/>
            <person name="Horin P."/>
            <person name="Corander J."/>
            <person name="Murphy D."/>
            <person name="Burger P.A."/>
        </authorList>
    </citation>
    <scope>NUCLEOTIDE SEQUENCE [LARGE SCALE GENOMIC DNA]</scope>
    <source>
        <strain evidence="2">Drom800</strain>
        <tissue evidence="2">Blood</tissue>
    </source>
</reference>
<sequence>MYFPERSPTGSDNELRLWTCPHTQYRSCEVFLVAVAFLPFARSAALLCACGAGPDPGDITGAGPWLLSSLQVDTRLRTEKGVLEGRGPQAETPPDWPRGARSRAGTDPAGVCHGRRGKLLKAWAGGSQDGFTRTASILLQLSWKGWWLELVFASSQGREGPAFGAQINGGGGRGVTEMLPRLVPCWGEGRSPRPMSMAPGGPDLGGAHEPDLGKMNLRCPCDLRGEMAVKGRLQRSGPFSLGVQGDKRQEPLDQAVGTQCWAGQEGKTDQQGDKQQPENGAWKRAGMRRRGQWEEGSHEHHCRPLEKHGVTEEARSDSQQDNGMNVPWTRCCGAEGRTCDENKPARQGGRRASRAEATWMKGLRCDIRHVRPAAPIRVCLLVMTDSHPAMGRGDAVSSLHSVEDEDCLRMMPWCLTWASRLGTQKRGVSLGGAGRRPWWGHCSQMNRADFHCRCESREGLGRGRPARALGRHQCLKRGHRKKPRRSVKDDEWFQLHSIAHRLWWPFWYSRYCDLSESGLTEMWLLGYPALASRSGAPRDRVCWLERAADVREEIVQSLLPHTHEAGVPGCVGPSGHCGSGPGRQQPWGGWRGLVSEAESSLTRSREGCGLGLREEGDLLEGRGMKQADRQTVNQESLEGAEE</sequence>
<feature type="compositionally biased region" description="Basic and acidic residues" evidence="1">
    <location>
        <begin position="291"/>
        <end position="318"/>
    </location>
</feature>
<evidence type="ECO:0000256" key="1">
    <source>
        <dbReference type="SAM" id="MobiDB-lite"/>
    </source>
</evidence>
<dbReference type="EMBL" id="JWIN03000007">
    <property type="protein sequence ID" value="KAB1276435.1"/>
    <property type="molecule type" value="Genomic_DNA"/>
</dbReference>